<sequence>MGRTSSAHAAPAARRTQLLHRMLLVRRLEEQLALAAATPAPEAGDEAVAVGLLTALAPGDALIAAGPHGPWHALVAAAALFGGDVTTAAGPDQAVARARDTARDGDHRVVAVCLPGAAPAGGDLGGVPLLFCHRGHLAAAGTAATVLSVDGDDVEAVTGAAGAEAGVLRAGAGPCLLGLRSPGPGHDPIARLAGRMRTDHQLDDNTLRAIDRDATARAAAFVRNRPPAGS</sequence>
<dbReference type="InterPro" id="IPR029061">
    <property type="entry name" value="THDP-binding"/>
</dbReference>
<name>A0A2T0SG39_9ACTN</name>
<comment type="caution">
    <text evidence="1">The sequence shown here is derived from an EMBL/GenBank/DDBJ whole genome shotgun (WGS) entry which is preliminary data.</text>
</comment>
<keyword evidence="1" id="KW-0670">Pyruvate</keyword>
<dbReference type="SUPFAM" id="SSF52518">
    <property type="entry name" value="Thiamin diphosphate-binding fold (THDP-binding)"/>
    <property type="match status" value="1"/>
</dbReference>
<evidence type="ECO:0000313" key="2">
    <source>
        <dbReference type="Proteomes" id="UP000239209"/>
    </source>
</evidence>
<gene>
    <name evidence="1" type="ORF">CLV70_102587</name>
</gene>
<evidence type="ECO:0000313" key="1">
    <source>
        <dbReference type="EMBL" id="PRY32376.1"/>
    </source>
</evidence>
<dbReference type="Proteomes" id="UP000239209">
    <property type="component" value="Unassembled WGS sequence"/>
</dbReference>
<dbReference type="GO" id="GO:0000287">
    <property type="term" value="F:magnesium ion binding"/>
    <property type="evidence" value="ECO:0007669"/>
    <property type="project" value="UniProtKB-ARBA"/>
</dbReference>
<dbReference type="OrthoDB" id="3404727at2"/>
<proteinExistence type="predicted"/>
<organism evidence="1 2">
    <name type="scientific">Pseudosporangium ferrugineum</name>
    <dbReference type="NCBI Taxonomy" id="439699"/>
    <lineage>
        <taxon>Bacteria</taxon>
        <taxon>Bacillati</taxon>
        <taxon>Actinomycetota</taxon>
        <taxon>Actinomycetes</taxon>
        <taxon>Micromonosporales</taxon>
        <taxon>Micromonosporaceae</taxon>
        <taxon>Pseudosporangium</taxon>
    </lineage>
</organism>
<accession>A0A2T0SG39</accession>
<dbReference type="RefSeq" id="WP_106125543.1">
    <property type="nucleotide sequence ID" value="NZ_PVZG01000002.1"/>
</dbReference>
<keyword evidence="2" id="KW-1185">Reference proteome</keyword>
<protein>
    <submittedName>
        <fullName evidence="1">TPP-dependent pyruvate/acetoin dehydrogenase alpha subunit</fullName>
    </submittedName>
</protein>
<dbReference type="EMBL" id="PVZG01000002">
    <property type="protein sequence ID" value="PRY32376.1"/>
    <property type="molecule type" value="Genomic_DNA"/>
</dbReference>
<reference evidence="1 2" key="1">
    <citation type="submission" date="2018-03" db="EMBL/GenBank/DDBJ databases">
        <title>Genomic Encyclopedia of Archaeal and Bacterial Type Strains, Phase II (KMG-II): from individual species to whole genera.</title>
        <authorList>
            <person name="Goeker M."/>
        </authorList>
    </citation>
    <scope>NUCLEOTIDE SEQUENCE [LARGE SCALE GENOMIC DNA]</scope>
    <source>
        <strain evidence="1 2">DSM 45348</strain>
    </source>
</reference>
<dbReference type="AlphaFoldDB" id="A0A2T0SG39"/>